<dbReference type="SMART" id="SM00825">
    <property type="entry name" value="PKS_KS"/>
    <property type="match status" value="1"/>
</dbReference>
<dbReference type="InterPro" id="IPR000794">
    <property type="entry name" value="Beta-ketoacyl_synthase"/>
</dbReference>
<dbReference type="EMBL" id="JBHSKP010000006">
    <property type="protein sequence ID" value="MFC5152652.1"/>
    <property type="molecule type" value="Genomic_DNA"/>
</dbReference>
<dbReference type="PANTHER" id="PTHR11712">
    <property type="entry name" value="POLYKETIDE SYNTHASE-RELATED"/>
    <property type="match status" value="1"/>
</dbReference>
<protein>
    <submittedName>
        <fullName evidence="5">Beta-ketoacyl-[acyl-carrier-protein] synthase family protein</fullName>
    </submittedName>
</protein>
<evidence type="ECO:0000259" key="4">
    <source>
        <dbReference type="PROSITE" id="PS52004"/>
    </source>
</evidence>
<reference evidence="6" key="1">
    <citation type="journal article" date="2019" name="Int. J. Syst. Evol. Microbiol.">
        <title>The Global Catalogue of Microorganisms (GCM) 10K type strain sequencing project: providing services to taxonomists for standard genome sequencing and annotation.</title>
        <authorList>
            <consortium name="The Broad Institute Genomics Platform"/>
            <consortium name="The Broad Institute Genome Sequencing Center for Infectious Disease"/>
            <person name="Wu L."/>
            <person name="Ma J."/>
        </authorList>
    </citation>
    <scope>NUCLEOTIDE SEQUENCE [LARGE SCALE GENOMIC DNA]</scope>
    <source>
        <strain evidence="6">PCU 266</strain>
    </source>
</reference>
<organism evidence="5 6">
    <name type="scientific">Streptomyces amakusaensis</name>
    <dbReference type="NCBI Taxonomy" id="67271"/>
    <lineage>
        <taxon>Bacteria</taxon>
        <taxon>Bacillati</taxon>
        <taxon>Actinomycetota</taxon>
        <taxon>Actinomycetes</taxon>
        <taxon>Kitasatosporales</taxon>
        <taxon>Streptomycetaceae</taxon>
        <taxon>Streptomyces</taxon>
    </lineage>
</organism>
<dbReference type="RefSeq" id="WP_344477902.1">
    <property type="nucleotide sequence ID" value="NZ_BAAASB010000009.1"/>
</dbReference>
<feature type="domain" description="Ketosynthase family 3 (KS3)" evidence="4">
    <location>
        <begin position="1"/>
        <end position="396"/>
    </location>
</feature>
<evidence type="ECO:0000256" key="3">
    <source>
        <dbReference type="RuleBase" id="RU003694"/>
    </source>
</evidence>
<evidence type="ECO:0000256" key="2">
    <source>
        <dbReference type="ARBA" id="ARBA00022679"/>
    </source>
</evidence>
<evidence type="ECO:0000256" key="1">
    <source>
        <dbReference type="ARBA" id="ARBA00008467"/>
    </source>
</evidence>
<evidence type="ECO:0000313" key="6">
    <source>
        <dbReference type="Proteomes" id="UP001596160"/>
    </source>
</evidence>
<dbReference type="Gene3D" id="3.40.47.10">
    <property type="match status" value="1"/>
</dbReference>
<dbReference type="PANTHER" id="PTHR11712:SF347">
    <property type="entry name" value="BETA KETOACYL-ACYL CARRIER PROTEIN SYNTHASE"/>
    <property type="match status" value="1"/>
</dbReference>
<dbReference type="InterPro" id="IPR014031">
    <property type="entry name" value="Ketoacyl_synth_C"/>
</dbReference>
<dbReference type="InterPro" id="IPR016039">
    <property type="entry name" value="Thiolase-like"/>
</dbReference>
<accession>A0ABW0AG17</accession>
<gene>
    <name evidence="5" type="ORF">ACFPRH_12980</name>
</gene>
<comment type="similarity">
    <text evidence="1 3">Belongs to the thiolase-like superfamily. Beta-ketoacyl-ACP synthases family.</text>
</comment>
<dbReference type="Proteomes" id="UP001596160">
    <property type="component" value="Unassembled WGS sequence"/>
</dbReference>
<keyword evidence="2 3" id="KW-0808">Transferase</keyword>
<evidence type="ECO:0000313" key="5">
    <source>
        <dbReference type="EMBL" id="MFC5152652.1"/>
    </source>
</evidence>
<dbReference type="Pfam" id="PF00109">
    <property type="entry name" value="ketoacyl-synt"/>
    <property type="match status" value="1"/>
</dbReference>
<dbReference type="PROSITE" id="PS52004">
    <property type="entry name" value="KS3_2"/>
    <property type="match status" value="1"/>
</dbReference>
<dbReference type="Pfam" id="PF02801">
    <property type="entry name" value="Ketoacyl-synt_C"/>
    <property type="match status" value="1"/>
</dbReference>
<dbReference type="SUPFAM" id="SSF53901">
    <property type="entry name" value="Thiolase-like"/>
    <property type="match status" value="2"/>
</dbReference>
<name>A0ABW0AG17_9ACTN</name>
<dbReference type="InterPro" id="IPR014030">
    <property type="entry name" value="Ketoacyl_synth_N"/>
</dbReference>
<proteinExistence type="inferred from homology"/>
<sequence>MSAHSPAPAEDRPELVFTGIGAVASVGGSADEIFSALCAGRSGLAELRSFDRDRYRVRHAYEIDDRPPSGEDEPGRATRWLLAAIEEAVRDAGLGEDLAEVPILIGTGLRELRSAELGWRDGAAFDAGRLHFGTALRERFGAVRTHTFSNACSASLYALAMGSDLLLSGETDTVVVAGVDTLTESMYGLLDRVHMEPPEQLRPFDRDRRGVLMGEGAAAVVLRRADANADADTRTAAAPVRGRLRSVAVNCDAYHVTAPDPGGIAEAVRAAHREAGVKPEDIDLVMLHGTGTLLNDEAEATAVGEVFGPHVSRPLMTAIKSMTGHTSGGSGLLSLIVALQALEGGRVPPVVGLRQPVPEAEKFRLVRDEQLLAEPVLAQVDAFGFGGVNAVAVVERAAL</sequence>
<comment type="caution">
    <text evidence="5">The sequence shown here is derived from an EMBL/GenBank/DDBJ whole genome shotgun (WGS) entry which is preliminary data.</text>
</comment>
<keyword evidence="6" id="KW-1185">Reference proteome</keyword>
<dbReference type="InterPro" id="IPR020841">
    <property type="entry name" value="PKS_Beta-ketoAc_synthase_dom"/>
</dbReference>